<comment type="caution">
    <text evidence="6">The sequence shown here is derived from an EMBL/GenBank/DDBJ whole genome shotgun (WGS) entry which is preliminary data.</text>
</comment>
<dbReference type="InterPro" id="IPR058909">
    <property type="entry name" value="CD_NTase_C"/>
</dbReference>
<evidence type="ECO:0000259" key="5">
    <source>
        <dbReference type="Pfam" id="PF26305"/>
    </source>
</evidence>
<evidence type="ECO:0000256" key="2">
    <source>
        <dbReference type="ARBA" id="ARBA00022695"/>
    </source>
</evidence>
<accession>A0AAW5UGI2</accession>
<evidence type="ECO:0000256" key="3">
    <source>
        <dbReference type="ARBA" id="ARBA00022741"/>
    </source>
</evidence>
<organism evidence="6 7">
    <name type="scientific">Segatella copri</name>
    <dbReference type="NCBI Taxonomy" id="165179"/>
    <lineage>
        <taxon>Bacteria</taxon>
        <taxon>Pseudomonadati</taxon>
        <taxon>Bacteroidota</taxon>
        <taxon>Bacteroidia</taxon>
        <taxon>Bacteroidales</taxon>
        <taxon>Prevotellaceae</taxon>
        <taxon>Segatella</taxon>
    </lineage>
</organism>
<sequence>MRNYSNWIENVASNYNPDSDSMLRYRIFSSLMDADKDAAKFVKLAMSPVDESYTLRSKAAGNNARDWLKAKQTNVDYAFQGSVMTNTHIKGYSDIDLLTLCDKFYGTEIDKVRDILKQPYNGYSWIDEQKLMAFEKNFSRYDGYGLQDLRDLRKENEEILLKHYVKCDTSKAKAIRITNQNLNMEVDVVTACKYQSIQYILNDYNKDFLGVRIYDKEKDRILDVDYPFRRIQLINERGTQTGDRFKKMIRFLKNLRSQSNEGIDLTSFEINSICYDIPTWRYSSVYYLQLVNVLYEKMYAICNNQSEADNLKSVDGTEFVFKNKPDKVRQLKALAIEVKSVLDDLNKNNNNQIIY</sequence>
<dbReference type="EMBL" id="JAPDVD010000003">
    <property type="protein sequence ID" value="MCW4138987.1"/>
    <property type="molecule type" value="Genomic_DNA"/>
</dbReference>
<reference evidence="6" key="1">
    <citation type="submission" date="2022-11" db="EMBL/GenBank/DDBJ databases">
        <title>Genomic repertoires linked with pathogenic potency of arthritogenic Prevotella copri isolated from the gut of rheumatoid arthritis patients.</title>
        <authorList>
            <person name="Nii T."/>
            <person name="Maeda Y."/>
            <person name="Motooka D."/>
            <person name="Naito M."/>
            <person name="Matsumoto Y."/>
            <person name="Ogawa T."/>
            <person name="Oguro-Igashira E."/>
            <person name="Kishikawa T."/>
            <person name="Yamashita M."/>
            <person name="Koizumi S."/>
            <person name="Kurakawa T."/>
            <person name="Okumura R."/>
            <person name="Kayama H."/>
            <person name="Murakami M."/>
            <person name="Sakaguchi T."/>
            <person name="Das B."/>
            <person name="Nakamura S."/>
            <person name="Okada Y."/>
            <person name="Kumanogoh A."/>
            <person name="Takeda K."/>
        </authorList>
    </citation>
    <scope>NUCLEOTIDE SEQUENCE</scope>
    <source>
        <strain evidence="6">H105_2-2</strain>
    </source>
</reference>
<keyword evidence="4" id="KW-0051">Antiviral defense</keyword>
<gene>
    <name evidence="6" type="ORF">ONT01_14695</name>
</gene>
<keyword evidence="1" id="KW-0808">Transferase</keyword>
<name>A0AAW5UGI2_9BACT</name>
<feature type="domain" description="cGAS/DncV-like nucleotidyltransferase C-terminal helical" evidence="5">
    <location>
        <begin position="234"/>
        <end position="335"/>
    </location>
</feature>
<dbReference type="Proteomes" id="UP001208620">
    <property type="component" value="Unassembled WGS sequence"/>
</dbReference>
<dbReference type="InterPro" id="IPR043519">
    <property type="entry name" value="NT_sf"/>
</dbReference>
<protein>
    <recommendedName>
        <fullName evidence="5">cGAS/DncV-like nucleotidyltransferase C-terminal helical domain-containing protein</fullName>
    </recommendedName>
</protein>
<evidence type="ECO:0000313" key="7">
    <source>
        <dbReference type="Proteomes" id="UP001208620"/>
    </source>
</evidence>
<dbReference type="Pfam" id="PF26305">
    <property type="entry name" value="CD_NTase_C"/>
    <property type="match status" value="1"/>
</dbReference>
<dbReference type="SUPFAM" id="SSF81301">
    <property type="entry name" value="Nucleotidyltransferase"/>
    <property type="match status" value="1"/>
</dbReference>
<dbReference type="RefSeq" id="WP_264949611.1">
    <property type="nucleotide sequence ID" value="NZ_JAPDVB010000003.1"/>
</dbReference>
<proteinExistence type="predicted"/>
<keyword evidence="3" id="KW-0547">Nucleotide-binding</keyword>
<evidence type="ECO:0000313" key="6">
    <source>
        <dbReference type="EMBL" id="MCW4138987.1"/>
    </source>
</evidence>
<keyword evidence="2" id="KW-0548">Nucleotidyltransferase</keyword>
<evidence type="ECO:0000256" key="1">
    <source>
        <dbReference type="ARBA" id="ARBA00022679"/>
    </source>
</evidence>
<dbReference type="AlphaFoldDB" id="A0AAW5UGI2"/>
<evidence type="ECO:0000256" key="4">
    <source>
        <dbReference type="ARBA" id="ARBA00023118"/>
    </source>
</evidence>